<keyword evidence="3 11" id="KW-0349">Heme</keyword>
<keyword evidence="9 11" id="KW-0503">Monooxygenase</keyword>
<evidence type="ECO:0000256" key="1">
    <source>
        <dbReference type="ARBA" id="ARBA00004370"/>
    </source>
</evidence>
<dbReference type="GO" id="GO:0020037">
    <property type="term" value="F:heme binding"/>
    <property type="evidence" value="ECO:0007669"/>
    <property type="project" value="InterPro"/>
</dbReference>
<dbReference type="SUPFAM" id="SSF48264">
    <property type="entry name" value="Cytochrome P450"/>
    <property type="match status" value="1"/>
</dbReference>
<keyword evidence="4" id="KW-0812">Transmembrane</keyword>
<name>A0AAW2JQW2_SESRA</name>
<accession>A0AAW2JQW2</accession>
<comment type="subcellular location">
    <subcellularLocation>
        <location evidence="1">Membrane</location>
    </subcellularLocation>
</comment>
<evidence type="ECO:0000256" key="5">
    <source>
        <dbReference type="ARBA" id="ARBA00022723"/>
    </source>
</evidence>
<keyword evidence="7 11" id="KW-0560">Oxidoreductase</keyword>
<gene>
    <name evidence="12" type="ORF">Sradi_6658700</name>
</gene>
<dbReference type="GO" id="GO:0005506">
    <property type="term" value="F:iron ion binding"/>
    <property type="evidence" value="ECO:0007669"/>
    <property type="project" value="InterPro"/>
</dbReference>
<comment type="caution">
    <text evidence="12">The sequence shown here is derived from an EMBL/GenBank/DDBJ whole genome shotgun (WGS) entry which is preliminary data.</text>
</comment>
<dbReference type="Gene3D" id="1.10.630.10">
    <property type="entry name" value="Cytochrome P450"/>
    <property type="match status" value="2"/>
</dbReference>
<evidence type="ECO:0000313" key="12">
    <source>
        <dbReference type="EMBL" id="KAL0296066.1"/>
    </source>
</evidence>
<keyword evidence="8 11" id="KW-0408">Iron</keyword>
<dbReference type="PROSITE" id="PS00086">
    <property type="entry name" value="CYTOCHROME_P450"/>
    <property type="match status" value="1"/>
</dbReference>
<evidence type="ECO:0000256" key="4">
    <source>
        <dbReference type="ARBA" id="ARBA00022692"/>
    </source>
</evidence>
<protein>
    <submittedName>
        <fullName evidence="12">Cytochrome</fullName>
    </submittedName>
</protein>
<evidence type="ECO:0000256" key="3">
    <source>
        <dbReference type="ARBA" id="ARBA00022617"/>
    </source>
</evidence>
<dbReference type="GO" id="GO:0004497">
    <property type="term" value="F:monooxygenase activity"/>
    <property type="evidence" value="ECO:0007669"/>
    <property type="project" value="UniProtKB-KW"/>
</dbReference>
<dbReference type="EMBL" id="JACGWJ010000032">
    <property type="protein sequence ID" value="KAL0296066.1"/>
    <property type="molecule type" value="Genomic_DNA"/>
</dbReference>
<dbReference type="PRINTS" id="PR00385">
    <property type="entry name" value="P450"/>
</dbReference>
<keyword evidence="5 11" id="KW-0479">Metal-binding</keyword>
<keyword evidence="10" id="KW-0472">Membrane</keyword>
<evidence type="ECO:0000256" key="7">
    <source>
        <dbReference type="ARBA" id="ARBA00023002"/>
    </source>
</evidence>
<dbReference type="AlphaFoldDB" id="A0AAW2JQW2"/>
<dbReference type="GO" id="GO:0016020">
    <property type="term" value="C:membrane"/>
    <property type="evidence" value="ECO:0007669"/>
    <property type="project" value="UniProtKB-SubCell"/>
</dbReference>
<dbReference type="InterPro" id="IPR036396">
    <property type="entry name" value="Cyt_P450_sf"/>
</dbReference>
<proteinExistence type="inferred from homology"/>
<evidence type="ECO:0000256" key="2">
    <source>
        <dbReference type="ARBA" id="ARBA00010617"/>
    </source>
</evidence>
<dbReference type="InterPro" id="IPR017972">
    <property type="entry name" value="Cyt_P450_CS"/>
</dbReference>
<dbReference type="PANTHER" id="PTHR47950">
    <property type="entry name" value="CYTOCHROME P450, FAMILY 76, SUBFAMILY C, POLYPEPTIDE 5-RELATED"/>
    <property type="match status" value="1"/>
</dbReference>
<sequence length="150" mass="16885">MAELLHNPSILAKAKQELSKEIPPRQIVQEQDISRLPYLVGVTKEALRLHPIAPILVPHQTEQEVEIHGYTIPKHTQDFKYIPFGAGRRICPGSSLAMRMVSLMLANLVHNFDWELPNGLKPEDLDMNDGLGMTLHKHEPLVVIPVDHVA</sequence>
<organism evidence="12">
    <name type="scientific">Sesamum radiatum</name>
    <name type="common">Black benniseed</name>
    <dbReference type="NCBI Taxonomy" id="300843"/>
    <lineage>
        <taxon>Eukaryota</taxon>
        <taxon>Viridiplantae</taxon>
        <taxon>Streptophyta</taxon>
        <taxon>Embryophyta</taxon>
        <taxon>Tracheophyta</taxon>
        <taxon>Spermatophyta</taxon>
        <taxon>Magnoliopsida</taxon>
        <taxon>eudicotyledons</taxon>
        <taxon>Gunneridae</taxon>
        <taxon>Pentapetalae</taxon>
        <taxon>asterids</taxon>
        <taxon>lamiids</taxon>
        <taxon>Lamiales</taxon>
        <taxon>Pedaliaceae</taxon>
        <taxon>Sesamum</taxon>
    </lineage>
</organism>
<dbReference type="GO" id="GO:0016705">
    <property type="term" value="F:oxidoreductase activity, acting on paired donors, with incorporation or reduction of molecular oxygen"/>
    <property type="evidence" value="ECO:0007669"/>
    <property type="project" value="InterPro"/>
</dbReference>
<evidence type="ECO:0000256" key="10">
    <source>
        <dbReference type="ARBA" id="ARBA00023136"/>
    </source>
</evidence>
<reference evidence="12" key="2">
    <citation type="journal article" date="2024" name="Plant">
        <title>Genomic evolution and insights into agronomic trait innovations of Sesamum species.</title>
        <authorList>
            <person name="Miao H."/>
            <person name="Wang L."/>
            <person name="Qu L."/>
            <person name="Liu H."/>
            <person name="Sun Y."/>
            <person name="Le M."/>
            <person name="Wang Q."/>
            <person name="Wei S."/>
            <person name="Zheng Y."/>
            <person name="Lin W."/>
            <person name="Duan Y."/>
            <person name="Cao H."/>
            <person name="Xiong S."/>
            <person name="Wang X."/>
            <person name="Wei L."/>
            <person name="Li C."/>
            <person name="Ma Q."/>
            <person name="Ju M."/>
            <person name="Zhao R."/>
            <person name="Li G."/>
            <person name="Mu C."/>
            <person name="Tian Q."/>
            <person name="Mei H."/>
            <person name="Zhang T."/>
            <person name="Gao T."/>
            <person name="Zhang H."/>
        </authorList>
    </citation>
    <scope>NUCLEOTIDE SEQUENCE</scope>
    <source>
        <strain evidence="12">G02</strain>
    </source>
</reference>
<evidence type="ECO:0000256" key="6">
    <source>
        <dbReference type="ARBA" id="ARBA00022989"/>
    </source>
</evidence>
<dbReference type="PANTHER" id="PTHR47950:SF4">
    <property type="entry name" value="GERANIOL 8-HYDROXYLASE-LIKE"/>
    <property type="match status" value="1"/>
</dbReference>
<keyword evidence="6" id="KW-1133">Transmembrane helix</keyword>
<comment type="similarity">
    <text evidence="2 11">Belongs to the cytochrome P450 family.</text>
</comment>
<evidence type="ECO:0000256" key="11">
    <source>
        <dbReference type="RuleBase" id="RU000461"/>
    </source>
</evidence>
<dbReference type="Pfam" id="PF00067">
    <property type="entry name" value="p450"/>
    <property type="match status" value="1"/>
</dbReference>
<dbReference type="InterPro" id="IPR001128">
    <property type="entry name" value="Cyt_P450"/>
</dbReference>
<evidence type="ECO:0000256" key="8">
    <source>
        <dbReference type="ARBA" id="ARBA00023004"/>
    </source>
</evidence>
<evidence type="ECO:0000256" key="9">
    <source>
        <dbReference type="ARBA" id="ARBA00023033"/>
    </source>
</evidence>
<reference evidence="12" key="1">
    <citation type="submission" date="2020-06" db="EMBL/GenBank/DDBJ databases">
        <authorList>
            <person name="Li T."/>
            <person name="Hu X."/>
            <person name="Zhang T."/>
            <person name="Song X."/>
            <person name="Zhang H."/>
            <person name="Dai N."/>
            <person name="Sheng W."/>
            <person name="Hou X."/>
            <person name="Wei L."/>
        </authorList>
    </citation>
    <scope>NUCLEOTIDE SEQUENCE</scope>
    <source>
        <strain evidence="12">G02</strain>
        <tissue evidence="12">Leaf</tissue>
    </source>
</reference>